<reference evidence="1" key="1">
    <citation type="journal article" date="2018" name="Data Brief">
        <title>Genome sequence data from 17 accessions of Ensete ventricosum, a staple food crop for millions in Ethiopia.</title>
        <authorList>
            <person name="Yemataw Z."/>
            <person name="Muzemil S."/>
            <person name="Ambachew D."/>
            <person name="Tripathi L."/>
            <person name="Tesfaye K."/>
            <person name="Chala A."/>
            <person name="Farbos A."/>
            <person name="O'Neill P."/>
            <person name="Moore K."/>
            <person name="Grant M."/>
            <person name="Studholme D.J."/>
        </authorList>
    </citation>
    <scope>NUCLEOTIDE SEQUENCE [LARGE SCALE GENOMIC DNA]</scope>
    <source>
        <tissue evidence="1">Leaf</tissue>
    </source>
</reference>
<gene>
    <name evidence="1" type="ORF">BHM03_00014675</name>
</gene>
<dbReference type="AlphaFoldDB" id="A0A445ME68"/>
<organism evidence="1">
    <name type="scientific">Ensete ventricosum</name>
    <name type="common">Abyssinian banana</name>
    <name type="synonym">Musa ensete</name>
    <dbReference type="NCBI Taxonomy" id="4639"/>
    <lineage>
        <taxon>Eukaryota</taxon>
        <taxon>Viridiplantae</taxon>
        <taxon>Streptophyta</taxon>
        <taxon>Embryophyta</taxon>
        <taxon>Tracheophyta</taxon>
        <taxon>Spermatophyta</taxon>
        <taxon>Magnoliopsida</taxon>
        <taxon>Liliopsida</taxon>
        <taxon>Zingiberales</taxon>
        <taxon>Musaceae</taxon>
        <taxon>Ensete</taxon>
    </lineage>
</organism>
<name>A0A445ME68_ENSVE</name>
<dbReference type="EMBL" id="KV875714">
    <property type="protein sequence ID" value="RZR72565.1"/>
    <property type="molecule type" value="Genomic_DNA"/>
</dbReference>
<evidence type="ECO:0000313" key="1">
    <source>
        <dbReference type="EMBL" id="RZR72565.1"/>
    </source>
</evidence>
<protein>
    <submittedName>
        <fullName evidence="1">Uncharacterized protein</fullName>
    </submittedName>
</protein>
<accession>A0A445ME68</accession>
<sequence>MEARPKCNPRMARLDCAEAGNKTCYDTCPWRVLPKIRQRCKATEAWVQPTSFGHARVESRRTPYPAIATSLNFFIFLPCHHYFPLPNHAATSSTAATALILSPLHQRAALFLPSSAIIVLAIAATSHCVVSAFTARRLPPLPRCCHLPASMPCHPFYILQWCHSPRCSFNPSSSIVACCRYHPPLISLLALLLNNCCSPHITASRFLLGRYFPYFPLPFPFSVHHSLTLLFIAHHSSITARTMLSASPSDAPIIVISSLLPRISLMPLLCLYH</sequence>
<dbReference type="Proteomes" id="UP000290560">
    <property type="component" value="Unassembled WGS sequence"/>
</dbReference>
<proteinExistence type="predicted"/>